<sequence length="59" mass="5956">PAPTLGSTPSSPAVCLQSFACCCSAEPTISTGTPSPITPLPHTPPIPEGPQQPSLLMKD</sequence>
<dbReference type="EMBL" id="HAED01013779">
    <property type="protein sequence ID" value="SBR00224.1"/>
    <property type="molecule type" value="Transcribed_RNA"/>
</dbReference>
<keyword evidence="2" id="KW-0675">Receptor</keyword>
<reference evidence="2" key="2">
    <citation type="submission" date="2016-06" db="EMBL/GenBank/DDBJ databases">
        <title>The genome of a short-lived fish provides insights into sex chromosome evolution and the genetic control of aging.</title>
        <authorList>
            <person name="Reichwald K."/>
            <person name="Felder M."/>
            <person name="Petzold A."/>
            <person name="Koch P."/>
            <person name="Groth M."/>
            <person name="Platzer M."/>
        </authorList>
    </citation>
    <scope>NUCLEOTIDE SEQUENCE</scope>
    <source>
        <tissue evidence="2">Brain</tissue>
    </source>
</reference>
<organism evidence="2">
    <name type="scientific">Nothobranchius kuhntae</name>
    <name type="common">Beira killifish</name>
    <dbReference type="NCBI Taxonomy" id="321403"/>
    <lineage>
        <taxon>Eukaryota</taxon>
        <taxon>Metazoa</taxon>
        <taxon>Chordata</taxon>
        <taxon>Craniata</taxon>
        <taxon>Vertebrata</taxon>
        <taxon>Euteleostomi</taxon>
        <taxon>Actinopterygii</taxon>
        <taxon>Neopterygii</taxon>
        <taxon>Teleostei</taxon>
        <taxon>Neoteleostei</taxon>
        <taxon>Acanthomorphata</taxon>
        <taxon>Ovalentaria</taxon>
        <taxon>Atherinomorphae</taxon>
        <taxon>Cyprinodontiformes</taxon>
        <taxon>Nothobranchiidae</taxon>
        <taxon>Nothobranchius</taxon>
    </lineage>
</organism>
<feature type="compositionally biased region" description="Pro residues" evidence="1">
    <location>
        <begin position="36"/>
        <end position="50"/>
    </location>
</feature>
<name>A0A1A8IS97_NOTKU</name>
<accession>A0A1A8IS97</accession>
<dbReference type="AlphaFoldDB" id="A0A1A8IS97"/>
<evidence type="ECO:0000313" key="2">
    <source>
        <dbReference type="EMBL" id="SBR00224.1"/>
    </source>
</evidence>
<reference evidence="2" key="1">
    <citation type="submission" date="2016-05" db="EMBL/GenBank/DDBJ databases">
        <authorList>
            <person name="Lavstsen T."/>
            <person name="Jespersen J.S."/>
        </authorList>
    </citation>
    <scope>NUCLEOTIDE SEQUENCE</scope>
    <source>
        <tissue evidence="2">Brain</tissue>
    </source>
</reference>
<feature type="region of interest" description="Disordered" evidence="1">
    <location>
        <begin position="30"/>
        <end position="59"/>
    </location>
</feature>
<feature type="non-terminal residue" evidence="2">
    <location>
        <position position="1"/>
    </location>
</feature>
<evidence type="ECO:0000256" key="1">
    <source>
        <dbReference type="SAM" id="MobiDB-lite"/>
    </source>
</evidence>
<gene>
    <name evidence="2" type="primary">V2R1</name>
</gene>
<protein>
    <submittedName>
        <fullName evidence="2">Arginine vasopressin receptor 2</fullName>
    </submittedName>
</protein>
<proteinExistence type="predicted"/>